<proteinExistence type="predicted"/>
<sequence length="76" mass="8878">MTEYFVYFRERTGFAKVFRIRSRSLLGAKQRASRIFNTEKLSELLVSAIEIQHACSTDPFWIAHKFVGSKKWSSFA</sequence>
<reference evidence="1 2" key="2">
    <citation type="journal article" date="2014" name="Emerg. Microbes Infect.">
        <title>Potential impact on kidney infection: a whole-genome analysis of Leptospira santarosai serovar Shermani.</title>
        <authorList>
            <person name="Chou L.F."/>
            <person name="Chen T.W."/>
            <person name="Ko Y.C."/>
            <person name="Pan M.J."/>
            <person name="Tian Y.C."/>
            <person name="Chiu C.H."/>
            <person name="Tang P."/>
            <person name="Hung C.C."/>
            <person name="Yang C.W."/>
        </authorList>
    </citation>
    <scope>NUCLEOTIDE SEQUENCE</scope>
    <source>
        <strain evidence="1 2">LT 821</strain>
    </source>
</reference>
<organism evidence="1 2">
    <name type="scientific">Leptospira santarosai serovar Shermani str. LT 821</name>
    <dbReference type="NCBI Taxonomy" id="758847"/>
    <lineage>
        <taxon>Bacteria</taxon>
        <taxon>Pseudomonadati</taxon>
        <taxon>Spirochaetota</taxon>
        <taxon>Spirochaetia</taxon>
        <taxon>Leptospirales</taxon>
        <taxon>Leptospiraceae</taxon>
        <taxon>Leptospira</taxon>
    </lineage>
</organism>
<dbReference type="AlphaFoldDB" id="K8Y377"/>
<dbReference type="RefSeq" id="WP_004462840.1">
    <property type="nucleotide sequence ID" value="NZ_CP006695.1"/>
</dbReference>
<evidence type="ECO:0000313" key="2">
    <source>
        <dbReference type="Proteomes" id="UP000035800"/>
    </source>
</evidence>
<name>K8Y377_9LEPT</name>
<dbReference type="GeneID" id="69784688"/>
<accession>K8Y377</accession>
<dbReference type="EMBL" id="CP006695">
    <property type="protein sequence ID" value="EKT85157.1"/>
    <property type="molecule type" value="Genomic_DNA"/>
</dbReference>
<reference evidence="1 2" key="1">
    <citation type="journal article" date="2012" name="Gene">
        <title>Sequence of Leptospira santarosai serovar Shermani genome and prediction of virulence-associated genes.</title>
        <authorList>
            <person name="Chou L.F."/>
            <person name="Chen Y.T."/>
            <person name="Lu C.W."/>
            <person name="Ko Y.C."/>
            <person name="Tang C.Y."/>
            <person name="Pan M.J."/>
            <person name="Tian Y.C."/>
            <person name="Chiu C.H."/>
            <person name="Hung C.C."/>
            <person name="Yang C.W."/>
        </authorList>
    </citation>
    <scope>NUCLEOTIDE SEQUENCE [LARGE SCALE GENOMIC DNA]</scope>
    <source>
        <strain evidence="1">LT 821</strain>
    </source>
</reference>
<dbReference type="STRING" id="758847.LSS_19163"/>
<evidence type="ECO:0000313" key="1">
    <source>
        <dbReference type="EMBL" id="EKT85157.1"/>
    </source>
</evidence>
<dbReference type="Proteomes" id="UP000035800">
    <property type="component" value="Chromosome II"/>
</dbReference>
<gene>
    <name evidence="1" type="ORF">LSS_19163</name>
</gene>
<dbReference type="KEGG" id="lst:LSS_19163"/>
<protein>
    <submittedName>
        <fullName evidence="1">Uncharacterized protein</fullName>
    </submittedName>
</protein>